<sequence length="616" mass="68480">MFRFKRHFFTAVAFIVVSTLLLECTTACQVENHYPKPDFDLSVNQSSKSVTVTVEPGHKVRTRWCYLKSKEGCIGGIPAITIDPSKSRSALLEIPFLLPCVSVQAYYTHPDASRRQKYPFQGESLADVTDVWRSSKLIPFESHLQWSSECPAIDFQISASLCWQHEHLCTTVLDLTPQETGDGNLNYNTSAVDKHPNMCVKVSKNTFSPWKVYIRPGRQSMFLYLTSSIPAKFSAQVCALSGEGCTPMGQVHSTTIVSICVCVCVFVRELRREINCSHNRWGLCAVAALVVVVAIVLLGVFIHRLTKIRAAGWISIQTPVLLVCSSEHSAQVSAMCALASILQGDLSATVHMALWSQSSQTQAGARAGSGNGVADLGPLPWLYGQWETVLKAQGKVLIIWSPEAKKTYETWREERVKNKGKDEEKDGEKEKDLEENLKLYGRKLGKSKNEKATGERLHSITVIAPVFMAALACLEGALQECKCQGVALVYFQGLCRSRDIPKAFRGIPRYCLPQDFRGIIQELGGIRRQTKTGTFRWHCWPRLLSKMLSIWLARRLARSLQALLPQTHGKKMQGSSVTTSLKMNSDKTQSGLKLPLASNKARPGTVQEHEPLHVSS</sequence>
<keyword evidence="4 12" id="KW-0812">Transmembrane</keyword>
<keyword evidence="8" id="KW-0675">Receptor</keyword>
<evidence type="ECO:0000256" key="9">
    <source>
        <dbReference type="ARBA" id="ARBA00023180"/>
    </source>
</evidence>
<keyword evidence="6 12" id="KW-1133">Transmembrane helix</keyword>
<evidence type="ECO:0000256" key="11">
    <source>
        <dbReference type="SAM" id="MobiDB-lite"/>
    </source>
</evidence>
<dbReference type="Gene3D" id="3.40.50.11530">
    <property type="match status" value="1"/>
</dbReference>
<evidence type="ECO:0000256" key="12">
    <source>
        <dbReference type="SAM" id="Phobius"/>
    </source>
</evidence>
<name>A0A3Q3EJK4_9LABR</name>
<evidence type="ECO:0000259" key="15">
    <source>
        <dbReference type="Pfam" id="PF15037"/>
    </source>
</evidence>
<feature type="compositionally biased region" description="Polar residues" evidence="11">
    <location>
        <begin position="573"/>
        <end position="591"/>
    </location>
</feature>
<dbReference type="InterPro" id="IPR013568">
    <property type="entry name" value="SEFIR_dom"/>
</dbReference>
<reference evidence="16" key="2">
    <citation type="submission" date="2025-09" db="UniProtKB">
        <authorList>
            <consortium name="Ensembl"/>
        </authorList>
    </citation>
    <scope>IDENTIFICATION</scope>
</reference>
<dbReference type="Pfam" id="PF08357">
    <property type="entry name" value="SEFIR"/>
    <property type="match status" value="1"/>
</dbReference>
<evidence type="ECO:0000256" key="10">
    <source>
        <dbReference type="ARBA" id="ARBA00023198"/>
    </source>
</evidence>
<evidence type="ECO:0000256" key="6">
    <source>
        <dbReference type="ARBA" id="ARBA00022989"/>
    </source>
</evidence>
<evidence type="ECO:0000256" key="7">
    <source>
        <dbReference type="ARBA" id="ARBA00023136"/>
    </source>
</evidence>
<dbReference type="Pfam" id="PF15037">
    <property type="entry name" value="IL17_R_N"/>
    <property type="match status" value="1"/>
</dbReference>
<dbReference type="Proteomes" id="UP000261660">
    <property type="component" value="Unplaced"/>
</dbReference>
<evidence type="ECO:0000256" key="2">
    <source>
        <dbReference type="ARBA" id="ARBA00004479"/>
    </source>
</evidence>
<dbReference type="PANTHER" id="PTHR15583:SF21">
    <property type="entry name" value="INTERLEUKIN-17 RECEPTOR E-LIKE"/>
    <property type="match status" value="1"/>
</dbReference>
<keyword evidence="3" id="KW-1003">Cell membrane</keyword>
<keyword evidence="9" id="KW-0325">Glycoprotein</keyword>
<dbReference type="GO" id="GO:0030368">
    <property type="term" value="F:interleukin-17 receptor activity"/>
    <property type="evidence" value="ECO:0007669"/>
    <property type="project" value="InterPro"/>
</dbReference>
<evidence type="ECO:0000256" key="1">
    <source>
        <dbReference type="ARBA" id="ARBA00004162"/>
    </source>
</evidence>
<feature type="compositionally biased region" description="Basic and acidic residues" evidence="11">
    <location>
        <begin position="607"/>
        <end position="616"/>
    </location>
</feature>
<feature type="domain" description="SEFIR" evidence="14">
    <location>
        <begin position="319"/>
        <end position="523"/>
    </location>
</feature>
<dbReference type="InterPro" id="IPR039465">
    <property type="entry name" value="IL-17_rcpt-like"/>
</dbReference>
<dbReference type="Ensembl" id="ENSLBET00000008023.1">
    <property type="protein sequence ID" value="ENSLBEP00000007631.1"/>
    <property type="gene ID" value="ENSLBEG00000005810.1"/>
</dbReference>
<evidence type="ECO:0000256" key="5">
    <source>
        <dbReference type="ARBA" id="ARBA00022729"/>
    </source>
</evidence>
<feature type="signal peptide" evidence="13">
    <location>
        <begin position="1"/>
        <end position="27"/>
    </location>
</feature>
<keyword evidence="10" id="KW-0395">Inflammatory response</keyword>
<keyword evidence="7 12" id="KW-0472">Membrane</keyword>
<evidence type="ECO:0000256" key="3">
    <source>
        <dbReference type="ARBA" id="ARBA00022475"/>
    </source>
</evidence>
<dbReference type="GeneTree" id="ENSGT00940000161421"/>
<evidence type="ECO:0000256" key="8">
    <source>
        <dbReference type="ARBA" id="ARBA00023170"/>
    </source>
</evidence>
<reference evidence="16" key="1">
    <citation type="submission" date="2025-08" db="UniProtKB">
        <authorList>
            <consortium name="Ensembl"/>
        </authorList>
    </citation>
    <scope>IDENTIFICATION</scope>
</reference>
<dbReference type="PANTHER" id="PTHR15583">
    <property type="entry name" value="INTERLEUKIN-17 RECEPTOR"/>
    <property type="match status" value="1"/>
</dbReference>
<feature type="domain" description="Interleukin-17 receptor C/E N-terminal" evidence="15">
    <location>
        <begin position="92"/>
        <end position="255"/>
    </location>
</feature>
<dbReference type="AlphaFoldDB" id="A0A3Q3EJK4"/>
<dbReference type="InterPro" id="IPR027841">
    <property type="entry name" value="IL-17_rcpt_C/E_N"/>
</dbReference>
<organism evidence="16 17">
    <name type="scientific">Labrus bergylta</name>
    <name type="common">ballan wrasse</name>
    <dbReference type="NCBI Taxonomy" id="56723"/>
    <lineage>
        <taxon>Eukaryota</taxon>
        <taxon>Metazoa</taxon>
        <taxon>Chordata</taxon>
        <taxon>Craniata</taxon>
        <taxon>Vertebrata</taxon>
        <taxon>Euteleostomi</taxon>
        <taxon>Actinopterygii</taxon>
        <taxon>Neopterygii</taxon>
        <taxon>Teleostei</taxon>
        <taxon>Neoteleostei</taxon>
        <taxon>Acanthomorphata</taxon>
        <taxon>Eupercaria</taxon>
        <taxon>Labriformes</taxon>
        <taxon>Labridae</taxon>
        <taxon>Labrus</taxon>
    </lineage>
</organism>
<dbReference type="GO" id="GO:0005886">
    <property type="term" value="C:plasma membrane"/>
    <property type="evidence" value="ECO:0007669"/>
    <property type="project" value="UniProtKB-SubCell"/>
</dbReference>
<accession>A0A3Q3EJK4</accession>
<evidence type="ECO:0000256" key="13">
    <source>
        <dbReference type="SAM" id="SignalP"/>
    </source>
</evidence>
<keyword evidence="5 13" id="KW-0732">Signal</keyword>
<evidence type="ECO:0000313" key="16">
    <source>
        <dbReference type="Ensembl" id="ENSLBEP00000007631.1"/>
    </source>
</evidence>
<feature type="chain" id="PRO_5018730311" evidence="13">
    <location>
        <begin position="28"/>
        <end position="616"/>
    </location>
</feature>
<evidence type="ECO:0000259" key="14">
    <source>
        <dbReference type="Pfam" id="PF08357"/>
    </source>
</evidence>
<keyword evidence="17" id="KW-1185">Reference proteome</keyword>
<evidence type="ECO:0000313" key="17">
    <source>
        <dbReference type="Proteomes" id="UP000261660"/>
    </source>
</evidence>
<protein>
    <submittedName>
        <fullName evidence="16">Uncharacterized LOC109981010</fullName>
    </submittedName>
</protein>
<feature type="transmembrane region" description="Helical" evidence="12">
    <location>
        <begin position="251"/>
        <end position="270"/>
    </location>
</feature>
<comment type="subcellular location">
    <subcellularLocation>
        <location evidence="1">Cell membrane</location>
        <topology evidence="1">Single-pass membrane protein</topology>
    </subcellularLocation>
    <subcellularLocation>
        <location evidence="2">Membrane</location>
        <topology evidence="2">Single-pass type I membrane protein</topology>
    </subcellularLocation>
</comment>
<proteinExistence type="predicted"/>
<dbReference type="GO" id="GO:0006954">
    <property type="term" value="P:inflammatory response"/>
    <property type="evidence" value="ECO:0007669"/>
    <property type="project" value="UniProtKB-KW"/>
</dbReference>
<feature type="region of interest" description="Disordered" evidence="11">
    <location>
        <begin position="571"/>
        <end position="616"/>
    </location>
</feature>
<feature type="transmembrane region" description="Helical" evidence="12">
    <location>
        <begin position="282"/>
        <end position="302"/>
    </location>
</feature>
<evidence type="ECO:0000256" key="4">
    <source>
        <dbReference type="ARBA" id="ARBA00022692"/>
    </source>
</evidence>